<keyword evidence="1" id="KW-1133">Transmembrane helix</keyword>
<name>A0AAW7QGA6_STRVE</name>
<evidence type="ECO:0000256" key="1">
    <source>
        <dbReference type="SAM" id="Phobius"/>
    </source>
</evidence>
<feature type="transmembrane region" description="Helical" evidence="1">
    <location>
        <begin position="6"/>
        <end position="27"/>
    </location>
</feature>
<keyword evidence="1" id="KW-0472">Membrane</keyword>
<evidence type="ECO:0000313" key="3">
    <source>
        <dbReference type="Proteomes" id="UP001172310"/>
    </source>
</evidence>
<dbReference type="Proteomes" id="UP001172310">
    <property type="component" value="Unassembled WGS sequence"/>
</dbReference>
<evidence type="ECO:0000313" key="2">
    <source>
        <dbReference type="EMBL" id="MDN5268979.1"/>
    </source>
</evidence>
<keyword evidence="1" id="KW-0812">Transmembrane</keyword>
<dbReference type="EMBL" id="JAUJGC010000007">
    <property type="protein sequence ID" value="MDN5268979.1"/>
    <property type="molecule type" value="Genomic_DNA"/>
</dbReference>
<gene>
    <name evidence="2" type="ORF">QY913_02165</name>
</gene>
<protein>
    <submittedName>
        <fullName evidence="2">Uncharacterized protein</fullName>
    </submittedName>
</protein>
<dbReference type="AlphaFoldDB" id="A0AAW7QGA6"/>
<reference evidence="2" key="1">
    <citation type="submission" date="2023-07" db="EMBL/GenBank/DDBJ databases">
        <title>SVep1, a Temperate Phage of Human Oral Commensal Streptococcus vestibularis.</title>
        <authorList>
            <person name="Wu M."/>
            <person name="Zhu Y."/>
            <person name="Li Y."/>
        </authorList>
    </citation>
    <scope>NUCLEOTIDE SEQUENCE</scope>
    <source>
        <strain evidence="2">SVE8</strain>
    </source>
</reference>
<organism evidence="2 3">
    <name type="scientific">Streptococcus vestibularis</name>
    <dbReference type="NCBI Taxonomy" id="1343"/>
    <lineage>
        <taxon>Bacteria</taxon>
        <taxon>Bacillati</taxon>
        <taxon>Bacillota</taxon>
        <taxon>Bacilli</taxon>
        <taxon>Lactobacillales</taxon>
        <taxon>Streptococcaceae</taxon>
        <taxon>Streptococcus</taxon>
    </lineage>
</organism>
<comment type="caution">
    <text evidence="2">The sequence shown here is derived from an EMBL/GenBank/DDBJ whole genome shotgun (WGS) entry which is preliminary data.</text>
</comment>
<accession>A0AAW7QGA6</accession>
<sequence length="88" mass="9881">MLFWSLASLSIIGFIFYSLNGLISLFLEGTSVLEVNHYSSQVSPSSVKKDGIYNVQDISSETNSYDIDLRVTNEGNKVIQTHIFECKK</sequence>
<proteinExistence type="predicted"/>